<dbReference type="KEGG" id="vg:23461963"/>
<dbReference type="Pfam" id="PF19207">
    <property type="entry name" value="DUF5879"/>
    <property type="match status" value="1"/>
</dbReference>
<proteinExistence type="predicted"/>
<sequence>MDEECVETMHGDGSGCEAHDSMCTDAIARQASVNASHSVSAIDGGDDDVDPREQVTINEVRTTGMLPYTREAIVRREDAHDRAVVRNLMPYIVDDCKKNALGADGTPLPPPEPLGPAGRDVVVPYLFDVASSLVDGAEVRACLAPDGVTWSAYRTDPQRLVQPSHVGMAGNPWCADPDCPETRCKSCTLILAGVGVNDPTDPRAQSPIGGPSACAGRGPTRKWRTR</sequence>
<dbReference type="Proteomes" id="UP000202511">
    <property type="component" value="Segment"/>
</dbReference>
<dbReference type="GeneID" id="23461963"/>
<protein>
    <submittedName>
        <fullName evidence="2">Uncharacterized protein</fullName>
    </submittedName>
</protein>
<name>A0A0B5J8C8_9VIRU</name>
<evidence type="ECO:0000313" key="2">
    <source>
        <dbReference type="EMBL" id="AJF97046.1"/>
    </source>
</evidence>
<dbReference type="RefSeq" id="YP_009119281.1">
    <property type="nucleotide sequence ID" value="NC_026440.1"/>
</dbReference>
<accession>A0A0B5J8C8</accession>
<dbReference type="EMBL" id="KP136319">
    <property type="protein sequence ID" value="AJF97046.1"/>
    <property type="molecule type" value="Genomic_DNA"/>
</dbReference>
<dbReference type="InterPro" id="IPR043654">
    <property type="entry name" value="DUF5879"/>
</dbReference>
<evidence type="ECO:0000313" key="3">
    <source>
        <dbReference type="Proteomes" id="UP000202511"/>
    </source>
</evidence>
<organism evidence="2 3">
    <name type="scientific">Pandoravirus inopinatum</name>
    <dbReference type="NCBI Taxonomy" id="1605721"/>
    <lineage>
        <taxon>Viruses</taxon>
        <taxon>Pandoravirus</taxon>
    </lineage>
</organism>
<evidence type="ECO:0000256" key="1">
    <source>
        <dbReference type="SAM" id="MobiDB-lite"/>
    </source>
</evidence>
<feature type="region of interest" description="Disordered" evidence="1">
    <location>
        <begin position="198"/>
        <end position="226"/>
    </location>
</feature>
<reference evidence="2 3" key="1">
    <citation type="journal article" date="2015" name="Parasitol. Res.">
        <title>Viruses in close associations with free-living amoebae.</title>
        <authorList>
            <person name="Scheid P."/>
        </authorList>
    </citation>
    <scope>NUCLEOTIDE SEQUENCE [LARGE SCALE GENOMIC DNA]</scope>
    <source>
        <strain evidence="2">KlaHel</strain>
    </source>
</reference>